<sequence>MNSIGVESVTDATKDEKGMYSLNVTAKGGYTPEKGYTHLFLDKDNKVETIKLKEIIMYKDGQAVHQPSDYVLSVSEENQMERQAKEMVKKVLKAPTTAEFDYKTFRYFKLNGIGTIIGTVDSQNSFGAMIRSNFKVQFDCNDNMKPIHMSFEGNEIF</sequence>
<name>A0A8D4UW46_9FIRM</name>
<dbReference type="Proteomes" id="UP000320585">
    <property type="component" value="Chromosome"/>
</dbReference>
<dbReference type="AlphaFoldDB" id="A0A8D4UW46"/>
<protein>
    <submittedName>
        <fullName evidence="1">Uncharacterized protein</fullName>
    </submittedName>
</protein>
<dbReference type="OrthoDB" id="2310602at2"/>
<evidence type="ECO:0000313" key="1">
    <source>
        <dbReference type="EMBL" id="BBK26058.1"/>
    </source>
</evidence>
<gene>
    <name evidence="1" type="ORF">Dia5BBH33_19930</name>
</gene>
<dbReference type="RefSeq" id="WP_144269265.1">
    <property type="nucleotide sequence ID" value="NZ_AP019697.1"/>
</dbReference>
<organism evidence="1 2">
    <name type="scientific">Dialister hominis</name>
    <dbReference type="NCBI Taxonomy" id="2582419"/>
    <lineage>
        <taxon>Bacteria</taxon>
        <taxon>Bacillati</taxon>
        <taxon>Bacillota</taxon>
        <taxon>Negativicutes</taxon>
        <taxon>Veillonellales</taxon>
        <taxon>Veillonellaceae</taxon>
        <taxon>Dialister</taxon>
    </lineage>
</organism>
<reference evidence="2" key="1">
    <citation type="submission" date="2019-05" db="EMBL/GenBank/DDBJ databases">
        <title>Complete genome sequencing of Dialister sp. strain 5BBH33.</title>
        <authorList>
            <person name="Sakamoto M."/>
            <person name="Murakami T."/>
            <person name="Mori H."/>
        </authorList>
    </citation>
    <scope>NUCLEOTIDE SEQUENCE [LARGE SCALE GENOMIC DNA]</scope>
    <source>
        <strain evidence="2">5BBH33</strain>
    </source>
</reference>
<dbReference type="KEGG" id="dho:Dia5BBH33_19930"/>
<dbReference type="EMBL" id="AP019697">
    <property type="protein sequence ID" value="BBK26058.1"/>
    <property type="molecule type" value="Genomic_DNA"/>
</dbReference>
<keyword evidence="2" id="KW-1185">Reference proteome</keyword>
<proteinExistence type="predicted"/>
<evidence type="ECO:0000313" key="2">
    <source>
        <dbReference type="Proteomes" id="UP000320585"/>
    </source>
</evidence>
<dbReference type="GeneID" id="92717193"/>
<accession>A0A8D4UW46</accession>